<feature type="domain" description="Nudix hydrolase" evidence="1">
    <location>
        <begin position="8"/>
        <end position="138"/>
    </location>
</feature>
<dbReference type="Pfam" id="PF21906">
    <property type="entry name" value="WHD_NrtR"/>
    <property type="match status" value="1"/>
</dbReference>
<dbReference type="Gene3D" id="3.90.79.10">
    <property type="entry name" value="Nucleoside Triphosphate Pyrophosphohydrolase"/>
    <property type="match status" value="1"/>
</dbReference>
<dbReference type="CDD" id="cd18873">
    <property type="entry name" value="NUDIX_NadM_like"/>
    <property type="match status" value="1"/>
</dbReference>
<dbReference type="SUPFAM" id="SSF46785">
    <property type="entry name" value="Winged helix' DNA-binding domain"/>
    <property type="match status" value="1"/>
</dbReference>
<protein>
    <submittedName>
        <fullName evidence="2">NUDIX hydrolase</fullName>
    </submittedName>
</protein>
<dbReference type="PANTHER" id="PTHR43736">
    <property type="entry name" value="ADP-RIBOSE PYROPHOSPHATASE"/>
    <property type="match status" value="1"/>
</dbReference>
<dbReference type="Gene3D" id="1.10.10.10">
    <property type="entry name" value="Winged helix-like DNA-binding domain superfamily/Winged helix DNA-binding domain"/>
    <property type="match status" value="1"/>
</dbReference>
<dbReference type="InterPro" id="IPR015797">
    <property type="entry name" value="NUDIX_hydrolase-like_dom_sf"/>
</dbReference>
<dbReference type="PANTHER" id="PTHR43736:SF4">
    <property type="entry name" value="SLR1690 PROTEIN"/>
    <property type="match status" value="1"/>
</dbReference>
<dbReference type="GO" id="GO:0016787">
    <property type="term" value="F:hydrolase activity"/>
    <property type="evidence" value="ECO:0007669"/>
    <property type="project" value="UniProtKB-KW"/>
</dbReference>
<organism evidence="2 3">
    <name type="scientific">Candidatus Thermofonsia Clade 3 bacterium</name>
    <dbReference type="NCBI Taxonomy" id="2364212"/>
    <lineage>
        <taxon>Bacteria</taxon>
        <taxon>Bacillati</taxon>
        <taxon>Chloroflexota</taxon>
        <taxon>Candidatus Thermofontia</taxon>
        <taxon>Candidatus Thermofonsia Clade 3</taxon>
    </lineage>
</organism>
<dbReference type="EMBL" id="PGTN01000008">
    <property type="protein sequence ID" value="PJF48708.1"/>
    <property type="molecule type" value="Genomic_DNA"/>
</dbReference>
<sequence>MTTTSDIFVTVDTVIFALRDGDLQVLLVKRKTPPFEGRWAIPGGFVQHDESLEDAAARVLFDEAGVRGVHIEQLYTFGRVDRDPRGRMVTVAYFALVPAPLALHAGNSTSDAQWKSVYDLPEMAFDHAEIVNYALKRLRYKLEYTAVGFRLLPSVFTLSQLQQAYETVLGERLDKRNFRRRILQARVIEETGMMHSGEGRPAKLYRYREDAVAEVKARRLFP</sequence>
<dbReference type="InterPro" id="IPR036388">
    <property type="entry name" value="WH-like_DNA-bd_sf"/>
</dbReference>
<comment type="caution">
    <text evidence="2">The sequence shown here is derived from an EMBL/GenBank/DDBJ whole genome shotgun (WGS) entry which is preliminary data.</text>
</comment>
<dbReference type="InterPro" id="IPR036390">
    <property type="entry name" value="WH_DNA-bd_sf"/>
</dbReference>
<accession>A0A2M8QG08</accession>
<reference evidence="2 3" key="1">
    <citation type="submission" date="2017-11" db="EMBL/GenBank/DDBJ databases">
        <title>Evolution of Phototrophy in the Chloroflexi Phylum Driven by Horizontal Gene Transfer.</title>
        <authorList>
            <person name="Ward L.M."/>
            <person name="Hemp J."/>
            <person name="Shih P.M."/>
            <person name="Mcglynn S.E."/>
            <person name="Fischer W."/>
        </authorList>
    </citation>
    <scope>NUCLEOTIDE SEQUENCE [LARGE SCALE GENOMIC DNA]</scope>
    <source>
        <strain evidence="2">JP3_7</strain>
    </source>
</reference>
<evidence type="ECO:0000313" key="3">
    <source>
        <dbReference type="Proteomes" id="UP000230790"/>
    </source>
</evidence>
<dbReference type="Proteomes" id="UP000230790">
    <property type="component" value="Unassembled WGS sequence"/>
</dbReference>
<name>A0A2M8QG08_9CHLR</name>
<dbReference type="AlphaFoldDB" id="A0A2M8QG08"/>
<evidence type="ECO:0000313" key="2">
    <source>
        <dbReference type="EMBL" id="PJF48708.1"/>
    </source>
</evidence>
<dbReference type="InterPro" id="IPR000086">
    <property type="entry name" value="NUDIX_hydrolase_dom"/>
</dbReference>
<proteinExistence type="predicted"/>
<keyword evidence="2" id="KW-0378">Hydrolase</keyword>
<dbReference type="SUPFAM" id="SSF55811">
    <property type="entry name" value="Nudix"/>
    <property type="match status" value="1"/>
</dbReference>
<gene>
    <name evidence="2" type="ORF">CUN48_02320</name>
</gene>
<dbReference type="Pfam" id="PF00293">
    <property type="entry name" value="NUDIX"/>
    <property type="match status" value="1"/>
</dbReference>
<dbReference type="PROSITE" id="PS51462">
    <property type="entry name" value="NUDIX"/>
    <property type="match status" value="1"/>
</dbReference>
<evidence type="ECO:0000259" key="1">
    <source>
        <dbReference type="PROSITE" id="PS51462"/>
    </source>
</evidence>
<dbReference type="InterPro" id="IPR054105">
    <property type="entry name" value="WHD_NrtR"/>
</dbReference>